<dbReference type="GO" id="GO:0043093">
    <property type="term" value="P:FtsZ-dependent cytokinesis"/>
    <property type="evidence" value="ECO:0007669"/>
    <property type="project" value="UniProtKB-UniRule"/>
</dbReference>
<organism evidence="9 10">
    <name type="scientific">Liquorilactobacillus nagelii</name>
    <dbReference type="NCBI Taxonomy" id="82688"/>
    <lineage>
        <taxon>Bacteria</taxon>
        <taxon>Bacillati</taxon>
        <taxon>Bacillota</taxon>
        <taxon>Bacilli</taxon>
        <taxon>Lactobacillales</taxon>
        <taxon>Lactobacillaceae</taxon>
        <taxon>Liquorilactobacillus</taxon>
    </lineage>
</organism>
<name>A0A3S6QW91_9LACO</name>
<evidence type="ECO:0000256" key="1">
    <source>
        <dbReference type="ARBA" id="ARBA00022475"/>
    </source>
</evidence>
<evidence type="ECO:0000256" key="4">
    <source>
        <dbReference type="ARBA" id="ARBA00023306"/>
    </source>
</evidence>
<dbReference type="SMART" id="SM00842">
    <property type="entry name" value="FtsA"/>
    <property type="match status" value="1"/>
</dbReference>
<dbReference type="GO" id="GO:0009898">
    <property type="term" value="C:cytoplasmic side of plasma membrane"/>
    <property type="evidence" value="ECO:0007669"/>
    <property type="project" value="UniProtKB-UniRule"/>
</dbReference>
<dbReference type="EMBL" id="CP018180">
    <property type="protein sequence ID" value="AUJ32343.1"/>
    <property type="molecule type" value="Genomic_DNA"/>
</dbReference>
<comment type="similarity">
    <text evidence="5 6">Belongs to the FtsA/MreB family.</text>
</comment>
<dbReference type="SUPFAM" id="SSF53067">
    <property type="entry name" value="Actin-like ATPase domain"/>
    <property type="match status" value="2"/>
</dbReference>
<dbReference type="PIRSF" id="PIRSF003101">
    <property type="entry name" value="FtsA"/>
    <property type="match status" value="1"/>
</dbReference>
<dbReference type="GO" id="GO:0032153">
    <property type="term" value="C:cell division site"/>
    <property type="evidence" value="ECO:0007669"/>
    <property type="project" value="UniProtKB-UniRule"/>
</dbReference>
<dbReference type="Proteomes" id="UP000324497">
    <property type="component" value="Chromosome"/>
</dbReference>
<dbReference type="Pfam" id="PF02491">
    <property type="entry name" value="SHS2_FTSA"/>
    <property type="match status" value="1"/>
</dbReference>
<proteinExistence type="inferred from homology"/>
<dbReference type="InterPro" id="IPR020823">
    <property type="entry name" value="Cell_div_FtsA"/>
</dbReference>
<keyword evidence="2 5" id="KW-0132">Cell division</keyword>
<protein>
    <recommendedName>
        <fullName evidence="5 6">Cell division protein FtsA</fullName>
    </recommendedName>
</protein>
<reference evidence="9 10" key="1">
    <citation type="submission" date="2016-11" db="EMBL/GenBank/DDBJ databases">
        <title>Interaction between Lactobacillus species and yeast in water kefir.</title>
        <authorList>
            <person name="Behr J."/>
            <person name="Xu D."/>
            <person name="Vogel R.F."/>
        </authorList>
    </citation>
    <scope>NUCLEOTIDE SEQUENCE [LARGE SCALE GENOMIC DNA]</scope>
    <source>
        <strain evidence="9 10">TMW 1.1827</strain>
    </source>
</reference>
<sequence length="445" mass="48282">MEKSGIYVGLDIGTTSIKVIVAEYLKGQLNIIGVGSERSDGLSRGVVIDIDHAVKAINRAITQAEEKASLKIKDVQVGLPANLLEIEPCSGMIAVNKQGDGAKEINSQDVMRVTRAALIQQLPPERQIVDVIPDEFTVDGFDGIKDPRGMVGVRLEMKGVVYTGPKTILHNTLSCVERAGLYVTDVVVAPLALASLALTDGEQDFGSVLIDLGGGQATAAVVHDHKLKYTYVDQEGGQFITKDISVVLNTSLGNAEKIKRNYGYAAGFLAPKDETFNVEVVGQADPGEFTSEYLAEIIEARLTQIFNRLKTVLNDISALQLPGGIVITGGQAALPGVKDLAEEVFETNVRLFVPSQMGLRHPSFTQVIGLIEYSAHQSEIVRVVKKAVFPEMELPASISPESGRQAETDELENQVRQEEVSQKKVDRDHKGTFDGIKKFFSTFFD</sequence>
<dbReference type="KEGG" id="lng:BSQ50_07085"/>
<evidence type="ECO:0000313" key="10">
    <source>
        <dbReference type="Proteomes" id="UP000324497"/>
    </source>
</evidence>
<dbReference type="NCBIfam" id="TIGR01174">
    <property type="entry name" value="ftsA"/>
    <property type="match status" value="1"/>
</dbReference>
<feature type="domain" description="SHS2" evidence="8">
    <location>
        <begin position="7"/>
        <end position="197"/>
    </location>
</feature>
<keyword evidence="4 5" id="KW-0131">Cell cycle</keyword>
<feature type="region of interest" description="Disordered" evidence="7">
    <location>
        <begin position="398"/>
        <end position="427"/>
    </location>
</feature>
<dbReference type="Pfam" id="PF14450">
    <property type="entry name" value="FtsA"/>
    <property type="match status" value="1"/>
</dbReference>
<dbReference type="PANTHER" id="PTHR32432:SF4">
    <property type="entry name" value="CELL DIVISION PROTEIN FTSA"/>
    <property type="match status" value="1"/>
</dbReference>
<evidence type="ECO:0000259" key="8">
    <source>
        <dbReference type="SMART" id="SM00842"/>
    </source>
</evidence>
<keyword evidence="3 5" id="KW-0472">Membrane</keyword>
<feature type="compositionally biased region" description="Basic and acidic residues" evidence="7">
    <location>
        <begin position="413"/>
        <end position="427"/>
    </location>
</feature>
<evidence type="ECO:0000256" key="5">
    <source>
        <dbReference type="HAMAP-Rule" id="MF_02033"/>
    </source>
</evidence>
<evidence type="ECO:0000256" key="7">
    <source>
        <dbReference type="SAM" id="MobiDB-lite"/>
    </source>
</evidence>
<evidence type="ECO:0000313" key="9">
    <source>
        <dbReference type="EMBL" id="AUJ32343.1"/>
    </source>
</evidence>
<dbReference type="HAMAP" id="MF_02033">
    <property type="entry name" value="FtsA"/>
    <property type="match status" value="1"/>
</dbReference>
<gene>
    <name evidence="5" type="primary">ftsA</name>
    <name evidence="9" type="ORF">BSQ50_07085</name>
</gene>
<dbReference type="PANTHER" id="PTHR32432">
    <property type="entry name" value="CELL DIVISION PROTEIN FTSA-RELATED"/>
    <property type="match status" value="1"/>
</dbReference>
<keyword evidence="1 5" id="KW-1003">Cell membrane</keyword>
<comment type="function">
    <text evidence="5 6">Cell division protein that is involved in the assembly of the Z ring. May serve as a membrane anchor for the Z ring.</text>
</comment>
<comment type="subcellular location">
    <subcellularLocation>
        <location evidence="5">Cell membrane</location>
        <topology evidence="5">Peripheral membrane protein</topology>
        <orientation evidence="5">Cytoplasmic side</orientation>
    </subcellularLocation>
    <text evidence="5">Localizes to the Z ring in an FtsZ-dependent manner. Targeted to the membrane through a conserved C-terminal amphipathic helix.</text>
</comment>
<evidence type="ECO:0000256" key="3">
    <source>
        <dbReference type="ARBA" id="ARBA00023136"/>
    </source>
</evidence>
<evidence type="ECO:0000256" key="6">
    <source>
        <dbReference type="PIRNR" id="PIRNR003101"/>
    </source>
</evidence>
<dbReference type="RefSeq" id="WP_148126797.1">
    <property type="nucleotide sequence ID" value="NZ_CP018180.1"/>
</dbReference>
<dbReference type="CDD" id="cd24048">
    <property type="entry name" value="ASKHA_NBD_FtsA"/>
    <property type="match status" value="1"/>
</dbReference>
<dbReference type="Gene3D" id="3.30.420.40">
    <property type="match status" value="2"/>
</dbReference>
<dbReference type="InterPro" id="IPR003494">
    <property type="entry name" value="SHS2_FtsA"/>
</dbReference>
<dbReference type="InterPro" id="IPR050696">
    <property type="entry name" value="FtsA/MreB"/>
</dbReference>
<dbReference type="AlphaFoldDB" id="A0A3S6QW91"/>
<keyword evidence="10" id="KW-1185">Reference proteome</keyword>
<accession>A0A3S6QW91</accession>
<evidence type="ECO:0000256" key="2">
    <source>
        <dbReference type="ARBA" id="ARBA00022618"/>
    </source>
</evidence>
<comment type="subunit">
    <text evidence="5">Self-interacts. Interacts with FtsZ.</text>
</comment>
<dbReference type="InterPro" id="IPR043129">
    <property type="entry name" value="ATPase_NBD"/>
</dbReference>